<evidence type="ECO:0000313" key="2">
    <source>
        <dbReference type="EMBL" id="TFY64815.1"/>
    </source>
</evidence>
<evidence type="ECO:0000313" key="3">
    <source>
        <dbReference type="Proteomes" id="UP000298327"/>
    </source>
</evidence>
<comment type="caution">
    <text evidence="2">The sequence shown here is derived from an EMBL/GenBank/DDBJ whole genome shotgun (WGS) entry which is preliminary data.</text>
</comment>
<dbReference type="Pfam" id="PF13640">
    <property type="entry name" value="2OG-FeII_Oxy_3"/>
    <property type="match status" value="1"/>
</dbReference>
<dbReference type="OrthoDB" id="27483at2759"/>
<dbReference type="AlphaFoldDB" id="A0A4Y9YR07"/>
<dbReference type="InterPro" id="IPR044862">
    <property type="entry name" value="Pro_4_hyd_alph_FE2OG_OXY"/>
</dbReference>
<accession>A0A4Y9YR07</accession>
<protein>
    <recommendedName>
        <fullName evidence="1">Fe2OG dioxygenase domain-containing protein</fullName>
    </recommendedName>
</protein>
<dbReference type="Proteomes" id="UP000298327">
    <property type="component" value="Unassembled WGS sequence"/>
</dbReference>
<feature type="domain" description="Fe2OG dioxygenase" evidence="1">
    <location>
        <begin position="230"/>
        <end position="331"/>
    </location>
</feature>
<dbReference type="PANTHER" id="PTHR33099:SF14">
    <property type="entry name" value="PROLYL 4-HYDROXYLASE ALPHA SUBUNIT FE(2+) 2OG DIOXYGENASE DOMAIN-CONTAINING PROTEIN"/>
    <property type="match status" value="1"/>
</dbReference>
<reference evidence="2 3" key="1">
    <citation type="submission" date="2019-02" db="EMBL/GenBank/DDBJ databases">
        <title>Genome sequencing of the rare red list fungi Dentipellis fragilis.</title>
        <authorList>
            <person name="Buettner E."/>
            <person name="Kellner H."/>
        </authorList>
    </citation>
    <scope>NUCLEOTIDE SEQUENCE [LARGE SCALE GENOMIC DNA]</scope>
    <source>
        <strain evidence="2 3">DSM 105465</strain>
    </source>
</reference>
<dbReference type="InterPro" id="IPR005123">
    <property type="entry name" value="Oxoglu/Fe-dep_dioxygenase_dom"/>
</dbReference>
<name>A0A4Y9YR07_9AGAM</name>
<keyword evidence="3" id="KW-1185">Reference proteome</keyword>
<evidence type="ECO:0000259" key="1">
    <source>
        <dbReference type="PROSITE" id="PS51471"/>
    </source>
</evidence>
<gene>
    <name evidence="2" type="ORF">EVG20_g5823</name>
</gene>
<dbReference type="Gene3D" id="2.60.120.620">
    <property type="entry name" value="q2cbj1_9rhob like domain"/>
    <property type="match status" value="1"/>
</dbReference>
<sequence length="538" mass="59328">MANTATGFVGSILEFSAISLDQNVLRSSAANALSRGVKRLSCRHKQALRSGVRGSNFRTSTDTPPACRFSPRLHLTRVDLWKMLDSSMTRGCSLPVIPVFNIENMSSHPTLATPESLESLREAFAAKPPFVSGTLPLDPKNFILFHGAVKNAHCIDLAHASEEDLQILTNACDRATFGLNKEDVLDESYRKAGKLDSSSFSTSIVPERTSLIDLVRAGLLEGMDATRPIKVELYKLNVYDEGSFFKPHQDTPRSESMFGSLVLVFPTPHKGGALVLRDDEKEWTFDSAAALTGHAGDTPSIGYVAFFSDVEHEVLPVESGHRLTITFNLYFGDIETTGDTTALSSSEASVSPTIPPNEILFKTAFQTLLEDPAFLPDGGTLAFGMHHVYPIKDSLKHIPKLLKGNDALVWRVSKQLGVKPRVYVLYKDGRLTALVPTVPNFKGYCDQEDISLAEQLHRTYHAMVLLDDVKRIDTAERVNWVTGMKVLSRVKSPYMAYGNQAELSYAYGDVCLIVRLGRPGSRGELVARPKKKAHYGFY</sequence>
<dbReference type="PROSITE" id="PS51471">
    <property type="entry name" value="FE2OG_OXY"/>
    <property type="match status" value="1"/>
</dbReference>
<dbReference type="PANTHER" id="PTHR33099">
    <property type="entry name" value="FE2OG DIOXYGENASE DOMAIN-CONTAINING PROTEIN"/>
    <property type="match status" value="1"/>
</dbReference>
<organism evidence="2 3">
    <name type="scientific">Dentipellis fragilis</name>
    <dbReference type="NCBI Taxonomy" id="205917"/>
    <lineage>
        <taxon>Eukaryota</taxon>
        <taxon>Fungi</taxon>
        <taxon>Dikarya</taxon>
        <taxon>Basidiomycota</taxon>
        <taxon>Agaricomycotina</taxon>
        <taxon>Agaricomycetes</taxon>
        <taxon>Russulales</taxon>
        <taxon>Hericiaceae</taxon>
        <taxon>Dentipellis</taxon>
    </lineage>
</organism>
<proteinExistence type="predicted"/>
<dbReference type="EMBL" id="SEOQ01000360">
    <property type="protein sequence ID" value="TFY64815.1"/>
    <property type="molecule type" value="Genomic_DNA"/>
</dbReference>